<accession>A0A6A4X740</accession>
<dbReference type="OrthoDB" id="295029at2759"/>
<gene>
    <name evidence="4" type="primary">PPP6R3_2</name>
    <name evidence="4" type="ORF">FJT64_017393</name>
</gene>
<feature type="region of interest" description="Disordered" evidence="3">
    <location>
        <begin position="584"/>
        <end position="617"/>
    </location>
</feature>
<keyword evidence="5" id="KW-1185">Reference proteome</keyword>
<dbReference type="PANTHER" id="PTHR12634">
    <property type="entry name" value="SIT4 YEAST -ASSOCIATING PROTEIN-RELATED"/>
    <property type="match status" value="1"/>
</dbReference>
<dbReference type="GO" id="GO:0005829">
    <property type="term" value="C:cytosol"/>
    <property type="evidence" value="ECO:0007669"/>
    <property type="project" value="TreeGrafter"/>
</dbReference>
<feature type="compositionally biased region" description="Acidic residues" evidence="3">
    <location>
        <begin position="599"/>
        <end position="609"/>
    </location>
</feature>
<organism evidence="4 5">
    <name type="scientific">Amphibalanus amphitrite</name>
    <name type="common">Striped barnacle</name>
    <name type="synonym">Balanus amphitrite</name>
    <dbReference type="NCBI Taxonomy" id="1232801"/>
    <lineage>
        <taxon>Eukaryota</taxon>
        <taxon>Metazoa</taxon>
        <taxon>Ecdysozoa</taxon>
        <taxon>Arthropoda</taxon>
        <taxon>Crustacea</taxon>
        <taxon>Multicrustacea</taxon>
        <taxon>Cirripedia</taxon>
        <taxon>Thoracica</taxon>
        <taxon>Thoracicalcarea</taxon>
        <taxon>Balanomorpha</taxon>
        <taxon>Balanoidea</taxon>
        <taxon>Balanidae</taxon>
        <taxon>Amphibalaninae</taxon>
        <taxon>Amphibalanus</taxon>
    </lineage>
</organism>
<proteinExistence type="inferred from homology"/>
<sequence>MRRLVQPEVMMALVSHMVTEPDPTGDVASQYRYANMASEIVTCNVPAIIDQLAGERPLLRRLYSLLECEPPLNPLLASYFSRTLALLIVRRPGQSWYSYQFNCLQVLEFLKSMDTFIDLVLRHLGTSAIMDLTCNLISGIEAPEYRQNALNWLNDQRLVQRLAELMADGEHPDRQANAGQVIMSVVSCARQMAQQLGPGEKEPNPLVSTIETTEFVSSVLDGVLGPARTEAGLVNAFLVLRLLLDTGRPGAPYAQNEADEEVPPEEPASVQAVADALLPRLADCHRLLLEPPPRPAVPTTCGRLEPPLGATRLQVARLTTALLAANRHPVNCRLAQLGTIDLLLDLFFQYTLNNFLHSQVEQSIALILEAEPQESEEGKSCHPLLVHIFTKTKLVQRILQGMEEPQTNGESSEQKRRCFRSSRAYCGHLVNMANKVCSAAEEGPNVQLVREQLDALPDDIRASWQAFKEAKLHRINEQNKPVLPETKQETASESDYRQVTEAQQATILRTFHNFQLLHASTAGADGQGADDLGDDDGYNDIGDGLSASPDEVTPVGLLSLDAGGDGRPSAVDLFAAASEADPWPARRTASLEPCHSSSDEDDESDEGGAGDDSAPAHISMEVDTSDPWAAATATDSPQVAMETNMWEEAPPAAAPAAGDAAETAQWPAFQSQSDAVTAAPQSTESSAGTGSTTEQPSAFHANFEAAFSNTCAVQEDGQVSSDAPAPPGRPESLQLSAGAGSMEVQPELLVAEPVTPPADRPESPHELNSTGGDFTPLFHESSVTAESAAATSEAGDGSGESPLSEPTEQLADNYSFLTSQGLMNGSASEGEEGGEPEPTAELAAASRTADLPSPSKVAAAEPAAPQSEPHVPA</sequence>
<dbReference type="Proteomes" id="UP000440578">
    <property type="component" value="Unassembled WGS sequence"/>
</dbReference>
<evidence type="ECO:0000256" key="2">
    <source>
        <dbReference type="ARBA" id="ARBA00023306"/>
    </source>
</evidence>
<feature type="compositionally biased region" description="Polar residues" evidence="3">
    <location>
        <begin position="804"/>
        <end position="823"/>
    </location>
</feature>
<dbReference type="Pfam" id="PF04499">
    <property type="entry name" value="SAPS"/>
    <property type="match status" value="2"/>
</dbReference>
<comment type="caution">
    <text evidence="4">The sequence shown here is derived from an EMBL/GenBank/DDBJ whole genome shotgun (WGS) entry which is preliminary data.</text>
</comment>
<dbReference type="GO" id="GO:0005634">
    <property type="term" value="C:nucleus"/>
    <property type="evidence" value="ECO:0007669"/>
    <property type="project" value="TreeGrafter"/>
</dbReference>
<keyword evidence="2" id="KW-0131">Cell cycle</keyword>
<feature type="compositionally biased region" description="Low complexity" evidence="3">
    <location>
        <begin position="780"/>
        <end position="801"/>
    </location>
</feature>
<evidence type="ECO:0000256" key="3">
    <source>
        <dbReference type="SAM" id="MobiDB-lite"/>
    </source>
</evidence>
<feature type="compositionally biased region" description="Low complexity" evidence="3">
    <location>
        <begin position="836"/>
        <end position="873"/>
    </location>
</feature>
<feature type="compositionally biased region" description="Low complexity" evidence="3">
    <location>
        <begin position="682"/>
        <end position="694"/>
    </location>
</feature>
<dbReference type="GO" id="GO:0019888">
    <property type="term" value="F:protein phosphatase regulator activity"/>
    <property type="evidence" value="ECO:0007669"/>
    <property type="project" value="TreeGrafter"/>
</dbReference>
<dbReference type="PANTHER" id="PTHR12634:SF8">
    <property type="entry name" value="FIERY MOUNTAIN, ISOFORM D"/>
    <property type="match status" value="1"/>
</dbReference>
<dbReference type="InterPro" id="IPR007587">
    <property type="entry name" value="SAPS"/>
</dbReference>
<feature type="compositionally biased region" description="Low complexity" evidence="3">
    <location>
        <begin position="649"/>
        <end position="664"/>
    </location>
</feature>
<evidence type="ECO:0000256" key="1">
    <source>
        <dbReference type="ARBA" id="ARBA00006180"/>
    </source>
</evidence>
<dbReference type="GO" id="GO:0019903">
    <property type="term" value="F:protein phosphatase binding"/>
    <property type="evidence" value="ECO:0007669"/>
    <property type="project" value="InterPro"/>
</dbReference>
<feature type="compositionally biased region" description="Polar residues" evidence="3">
    <location>
        <begin position="668"/>
        <end position="681"/>
    </location>
</feature>
<feature type="region of interest" description="Disordered" evidence="3">
    <location>
        <begin position="715"/>
        <end position="873"/>
    </location>
</feature>
<dbReference type="AlphaFoldDB" id="A0A6A4X740"/>
<protein>
    <submittedName>
        <fullName evidence="4">Serine/threonine-protein phosphatase 6 regulatory subunit 3</fullName>
    </submittedName>
</protein>
<feature type="region of interest" description="Disordered" evidence="3">
    <location>
        <begin position="649"/>
        <end position="695"/>
    </location>
</feature>
<dbReference type="EMBL" id="VIIS01000212">
    <property type="protein sequence ID" value="KAF0311834.1"/>
    <property type="molecule type" value="Genomic_DNA"/>
</dbReference>
<evidence type="ECO:0000313" key="4">
    <source>
        <dbReference type="EMBL" id="KAF0311834.1"/>
    </source>
</evidence>
<evidence type="ECO:0000313" key="5">
    <source>
        <dbReference type="Proteomes" id="UP000440578"/>
    </source>
</evidence>
<feature type="region of interest" description="Disordered" evidence="3">
    <location>
        <begin position="523"/>
        <end position="564"/>
    </location>
</feature>
<name>A0A6A4X740_AMPAM</name>
<reference evidence="4 5" key="1">
    <citation type="submission" date="2019-07" db="EMBL/GenBank/DDBJ databases">
        <title>Draft genome assembly of a fouling barnacle, Amphibalanus amphitrite (Darwin, 1854): The first reference genome for Thecostraca.</title>
        <authorList>
            <person name="Kim W."/>
        </authorList>
    </citation>
    <scope>NUCLEOTIDE SEQUENCE [LARGE SCALE GENOMIC DNA]</scope>
    <source>
        <strain evidence="4">SNU_AA5</strain>
        <tissue evidence="4">Soma without cirri and trophi</tissue>
    </source>
</reference>
<comment type="similarity">
    <text evidence="1">Belongs to the SAPS family.</text>
</comment>